<dbReference type="GeneID" id="19177673"/>
<dbReference type="InterPro" id="IPR038765">
    <property type="entry name" value="Papain-like_cys_pep_sf"/>
</dbReference>
<evidence type="ECO:0000313" key="4">
    <source>
        <dbReference type="Proteomes" id="UP000019473"/>
    </source>
</evidence>
<dbReference type="Pfam" id="PF00112">
    <property type="entry name" value="Peptidase_C1"/>
    <property type="match status" value="1"/>
</dbReference>
<dbReference type="eggNOG" id="ENOG502SA06">
    <property type="taxonomic scope" value="Eukaryota"/>
</dbReference>
<sequence length="372" mass="42579">MSNQADDGEHPEMDHAGALRDPFDPRDEYYRPDPSLAIRPSVDLRVEHPDDNLPIYYQGATNSCTANASAAALWYEERLGRHPAGWGEKGPSRLFIYWLARSGSQEYRENVEDKGSFMRNAMKGIKTQGVCPEADCPFPGLELIDPRGMTPERLERKKAAVNRKPEPQAFENALKHRVGKYKRLDADGPDEHQGVKPWDKDLTFDQKAAFGQYNLRMLRACLSEGYPVAFSFWYYLLDDAMFRTTDGKKILRDIWDEKENLATGPFPQHTWVDRLKDPFRPKRNASYVRIGHSVLAVGYDDATQLILVRNSRGDTWGNGGYFYMPYAWISDFAATNDFWTIRSVDEHPDEAPVRWEQIHEEVVGKILAGEQA</sequence>
<name>W9WWF8_9EURO</name>
<dbReference type="GO" id="GO:0006508">
    <property type="term" value="P:proteolysis"/>
    <property type="evidence" value="ECO:0007669"/>
    <property type="project" value="InterPro"/>
</dbReference>
<organism evidence="3 4">
    <name type="scientific">Cladophialophora yegresii CBS 114405</name>
    <dbReference type="NCBI Taxonomy" id="1182544"/>
    <lineage>
        <taxon>Eukaryota</taxon>
        <taxon>Fungi</taxon>
        <taxon>Dikarya</taxon>
        <taxon>Ascomycota</taxon>
        <taxon>Pezizomycotina</taxon>
        <taxon>Eurotiomycetes</taxon>
        <taxon>Chaetothyriomycetidae</taxon>
        <taxon>Chaetothyriales</taxon>
        <taxon>Herpotrichiellaceae</taxon>
        <taxon>Cladophialophora</taxon>
    </lineage>
</organism>
<feature type="region of interest" description="Disordered" evidence="1">
    <location>
        <begin position="1"/>
        <end position="35"/>
    </location>
</feature>
<dbReference type="HOGENOM" id="CLU_056603_3_0_1"/>
<evidence type="ECO:0000259" key="2">
    <source>
        <dbReference type="Pfam" id="PF00112"/>
    </source>
</evidence>
<protein>
    <recommendedName>
        <fullName evidence="2">Peptidase C1A papain C-terminal domain-containing protein</fullName>
    </recommendedName>
</protein>
<dbReference type="InterPro" id="IPR000668">
    <property type="entry name" value="Peptidase_C1A_C"/>
</dbReference>
<dbReference type="SUPFAM" id="SSF54001">
    <property type="entry name" value="Cysteine proteinases"/>
    <property type="match status" value="1"/>
</dbReference>
<dbReference type="RefSeq" id="XP_007755288.1">
    <property type="nucleotide sequence ID" value="XM_007757098.1"/>
</dbReference>
<proteinExistence type="predicted"/>
<feature type="domain" description="Peptidase C1A papain C-terminal" evidence="2">
    <location>
        <begin position="288"/>
        <end position="324"/>
    </location>
</feature>
<comment type="caution">
    <text evidence="3">The sequence shown here is derived from an EMBL/GenBank/DDBJ whole genome shotgun (WGS) entry which is preliminary data.</text>
</comment>
<dbReference type="CDD" id="cd02619">
    <property type="entry name" value="Peptidase_C1"/>
    <property type="match status" value="1"/>
</dbReference>
<dbReference type="PROSITE" id="PS00639">
    <property type="entry name" value="THIOL_PROTEASE_HIS"/>
    <property type="match status" value="1"/>
</dbReference>
<dbReference type="STRING" id="1182544.W9WWF8"/>
<dbReference type="InterPro" id="IPR025660">
    <property type="entry name" value="Pept_his_AS"/>
</dbReference>
<dbReference type="Proteomes" id="UP000019473">
    <property type="component" value="Unassembled WGS sequence"/>
</dbReference>
<dbReference type="VEuPathDB" id="FungiDB:A1O7_03072"/>
<evidence type="ECO:0000256" key="1">
    <source>
        <dbReference type="SAM" id="MobiDB-lite"/>
    </source>
</evidence>
<dbReference type="EMBL" id="AMGW01000002">
    <property type="protein sequence ID" value="EXJ62634.1"/>
    <property type="molecule type" value="Genomic_DNA"/>
</dbReference>
<reference evidence="3 4" key="1">
    <citation type="submission" date="2013-03" db="EMBL/GenBank/DDBJ databases">
        <title>The Genome Sequence of Cladophialophora yegresii CBS 114405.</title>
        <authorList>
            <consortium name="The Broad Institute Genomics Platform"/>
            <person name="Cuomo C."/>
            <person name="de Hoog S."/>
            <person name="Gorbushina A."/>
            <person name="Walker B."/>
            <person name="Young S.K."/>
            <person name="Zeng Q."/>
            <person name="Gargeya S."/>
            <person name="Fitzgerald M."/>
            <person name="Haas B."/>
            <person name="Abouelleil A."/>
            <person name="Allen A.W."/>
            <person name="Alvarado L."/>
            <person name="Arachchi H.M."/>
            <person name="Berlin A.M."/>
            <person name="Chapman S.B."/>
            <person name="Gainer-Dewar J."/>
            <person name="Goldberg J."/>
            <person name="Griggs A."/>
            <person name="Gujja S."/>
            <person name="Hansen M."/>
            <person name="Howarth C."/>
            <person name="Imamovic A."/>
            <person name="Ireland A."/>
            <person name="Larimer J."/>
            <person name="McCowan C."/>
            <person name="Murphy C."/>
            <person name="Pearson M."/>
            <person name="Poon T.W."/>
            <person name="Priest M."/>
            <person name="Roberts A."/>
            <person name="Saif S."/>
            <person name="Shea T."/>
            <person name="Sisk P."/>
            <person name="Sykes S."/>
            <person name="Wortman J."/>
            <person name="Nusbaum C."/>
            <person name="Birren B."/>
        </authorList>
    </citation>
    <scope>NUCLEOTIDE SEQUENCE [LARGE SCALE GENOMIC DNA]</scope>
    <source>
        <strain evidence="3 4">CBS 114405</strain>
    </source>
</reference>
<dbReference type="Gene3D" id="3.90.70.10">
    <property type="entry name" value="Cysteine proteinases"/>
    <property type="match status" value="1"/>
</dbReference>
<dbReference type="OrthoDB" id="640249at2759"/>
<gene>
    <name evidence="3" type="ORF">A1O7_03072</name>
</gene>
<dbReference type="GO" id="GO:0008234">
    <property type="term" value="F:cysteine-type peptidase activity"/>
    <property type="evidence" value="ECO:0007669"/>
    <property type="project" value="InterPro"/>
</dbReference>
<feature type="compositionally biased region" description="Basic and acidic residues" evidence="1">
    <location>
        <begin position="7"/>
        <end position="31"/>
    </location>
</feature>
<keyword evidence="4" id="KW-1185">Reference proteome</keyword>
<accession>W9WWF8</accession>
<evidence type="ECO:0000313" key="3">
    <source>
        <dbReference type="EMBL" id="EXJ62634.1"/>
    </source>
</evidence>
<dbReference type="AlphaFoldDB" id="W9WWF8"/>